<organism evidence="1 2">
    <name type="scientific">Ectopseudomonas oleovorans</name>
    <name type="common">Pseudomonas oleovorans</name>
    <dbReference type="NCBI Taxonomy" id="301"/>
    <lineage>
        <taxon>Bacteria</taxon>
        <taxon>Pseudomonadati</taxon>
        <taxon>Pseudomonadota</taxon>
        <taxon>Gammaproteobacteria</taxon>
        <taxon>Pseudomonadales</taxon>
        <taxon>Pseudomonadaceae</taxon>
        <taxon>Ectopseudomonas</taxon>
    </lineage>
</organism>
<dbReference type="Proteomes" id="UP000256988">
    <property type="component" value="Unassembled WGS sequence"/>
</dbReference>
<dbReference type="SUPFAM" id="SSF52540">
    <property type="entry name" value="P-loop containing nucleoside triphosphate hydrolases"/>
    <property type="match status" value="1"/>
</dbReference>
<dbReference type="AlphaFoldDB" id="A0A3D9EEM8"/>
<keyword evidence="1" id="KW-0418">Kinase</keyword>
<dbReference type="InterPro" id="IPR027417">
    <property type="entry name" value="P-loop_NTPase"/>
</dbReference>
<dbReference type="EMBL" id="QRDL01000006">
    <property type="protein sequence ID" value="RED01301.1"/>
    <property type="molecule type" value="Genomic_DNA"/>
</dbReference>
<comment type="caution">
    <text evidence="1">The sequence shown here is derived from an EMBL/GenBank/DDBJ whole genome shotgun (WGS) entry which is preliminary data.</text>
</comment>
<gene>
    <name evidence="1" type="ORF">DFO60_4143</name>
</gene>
<protein>
    <submittedName>
        <fullName evidence="1">Adenylate kinase</fullName>
    </submittedName>
</protein>
<dbReference type="GO" id="GO:0016301">
    <property type="term" value="F:kinase activity"/>
    <property type="evidence" value="ECO:0007669"/>
    <property type="project" value="UniProtKB-KW"/>
</dbReference>
<reference evidence="1 2" key="1">
    <citation type="submission" date="2018-07" db="EMBL/GenBank/DDBJ databases">
        <title>Genome sequencing of rice bacterial endophytes.</title>
        <authorList>
            <person name="Venturi V."/>
        </authorList>
    </citation>
    <scope>NUCLEOTIDE SEQUENCE [LARGE SCALE GENOMIC DNA]</scope>
    <source>
        <strain evidence="1 2">AG1002</strain>
    </source>
</reference>
<evidence type="ECO:0000313" key="1">
    <source>
        <dbReference type="EMBL" id="RED01301.1"/>
    </source>
</evidence>
<dbReference type="Pfam" id="PF13207">
    <property type="entry name" value="AAA_17"/>
    <property type="match status" value="1"/>
</dbReference>
<evidence type="ECO:0000313" key="2">
    <source>
        <dbReference type="Proteomes" id="UP000256988"/>
    </source>
</evidence>
<proteinExistence type="predicted"/>
<sequence length="176" mass="19077">MTIFVAGIHGVGKTYLCEAFSGRTAIPHRSASALIKSQRERVDWGKDKLVSGIDENQQALATAVGRCLLENADLLLDGHFVLKDVNGSFVRLAPKVFTSLTITAVVLIENTPSVIASRLSERDGTAAAGNISEFLLAEREHSKLVSDILTCPLITLHAPSKAEFHDAVLPLFQRRT</sequence>
<keyword evidence="1" id="KW-0808">Transferase</keyword>
<name>A0A3D9EEM8_ECTOL</name>
<dbReference type="RefSeq" id="WP_115946768.1">
    <property type="nucleotide sequence ID" value="NZ_QRDL01000006.1"/>
</dbReference>
<accession>A0A3D9EEM8</accession>
<dbReference type="Gene3D" id="3.40.50.300">
    <property type="entry name" value="P-loop containing nucleotide triphosphate hydrolases"/>
    <property type="match status" value="1"/>
</dbReference>